<evidence type="ECO:0000259" key="1">
    <source>
        <dbReference type="Pfam" id="PF15978"/>
    </source>
</evidence>
<accession>V8QWW6</accession>
<keyword evidence="3" id="KW-1185">Reference proteome</keyword>
<evidence type="ECO:0000313" key="3">
    <source>
        <dbReference type="Proteomes" id="UP000018733"/>
    </source>
</evidence>
<dbReference type="InterPro" id="IPR032750">
    <property type="entry name" value="TnsD_C"/>
</dbReference>
<dbReference type="HOGENOM" id="CLU_823543_0_0_4"/>
<feature type="domain" description="Transposon Tn7 transposition protein TnsD C-terminal" evidence="1">
    <location>
        <begin position="34"/>
        <end position="369"/>
    </location>
</feature>
<gene>
    <name evidence="2" type="ORF">W822_09430</name>
</gene>
<name>V8QWW6_9BURK</name>
<dbReference type="Proteomes" id="UP000018733">
    <property type="component" value="Unassembled WGS sequence"/>
</dbReference>
<dbReference type="PATRIC" id="fig|1424334.3.peg.1893"/>
<reference evidence="2 3" key="1">
    <citation type="journal article" date="2014" name="Genome Announc.">
        <title>Draft Genome Sequence of Advenella kashmirensis Strain W13003, a Polycyclic Aromatic Hydrocarbon-Degrading Bacterium.</title>
        <authorList>
            <person name="Wang X."/>
            <person name="Jin D."/>
            <person name="Zhou L."/>
            <person name="Wu L."/>
            <person name="An W."/>
            <person name="Zhao L."/>
        </authorList>
    </citation>
    <scope>NUCLEOTIDE SEQUENCE [LARGE SCALE GENOMIC DNA]</scope>
    <source>
        <strain evidence="2 3">W13003</strain>
    </source>
</reference>
<dbReference type="RefSeq" id="WP_024004859.1">
    <property type="nucleotide sequence ID" value="NZ_KI650979.1"/>
</dbReference>
<sequence>MDESIPIENDLTGAVANWVDFGHLVLEAAHKLQAVHIDYDRLHRIYIQALYELGLMKGNHSFRICEIAKQYLDFLDRFNTHGKFGSLPSTATDCGHHLSSVLYPGHVSRHPLRHLLFIHWLFGDWPSFWSAYDADRTQSSARQSAAKPRRQSHATGANALVIDLVTQGRSASEVARACCVDVHTVQSWAAKDGIAVCVRRTALRSAIIKSLRQGRSKEWVARQHRVSVQTITRILLTEVDLHEQWREALWQRTRVQARTQWLRNMKSHPTYGNKQLRVLDPAIYAWLYRNDRQWLCENSAAQLPSNHSSRVDWRHRDALLVQQVQGSLLTLCTVYGSNQLTHQALCQEVPALLQYASKLDKLPLTRQLLERCLVRRRTRNTRP</sequence>
<organism evidence="2 3">
    <name type="scientific">Advenella kashmirensis W13003</name>
    <dbReference type="NCBI Taxonomy" id="1424334"/>
    <lineage>
        <taxon>Bacteria</taxon>
        <taxon>Pseudomonadati</taxon>
        <taxon>Pseudomonadota</taxon>
        <taxon>Betaproteobacteria</taxon>
        <taxon>Burkholderiales</taxon>
        <taxon>Alcaligenaceae</taxon>
    </lineage>
</organism>
<protein>
    <recommendedName>
        <fullName evidence="1">Transposon Tn7 transposition protein TnsD C-terminal domain-containing protein</fullName>
    </recommendedName>
</protein>
<comment type="caution">
    <text evidence="2">The sequence shown here is derived from an EMBL/GenBank/DDBJ whole genome shotgun (WGS) entry which is preliminary data.</text>
</comment>
<dbReference type="AlphaFoldDB" id="V8QWW6"/>
<dbReference type="EMBL" id="AYXT01000009">
    <property type="protein sequence ID" value="ETF03499.1"/>
    <property type="molecule type" value="Genomic_DNA"/>
</dbReference>
<proteinExistence type="predicted"/>
<dbReference type="Pfam" id="PF15978">
    <property type="entry name" value="TnsD"/>
    <property type="match status" value="1"/>
</dbReference>
<evidence type="ECO:0000313" key="2">
    <source>
        <dbReference type="EMBL" id="ETF03499.1"/>
    </source>
</evidence>
<dbReference type="eggNOG" id="COG3415">
    <property type="taxonomic scope" value="Bacteria"/>
</dbReference>